<accession>A0A167TLK7</accession>
<evidence type="ECO:0008006" key="3">
    <source>
        <dbReference type="Google" id="ProtNLM"/>
    </source>
</evidence>
<proteinExistence type="predicted"/>
<dbReference type="EMBL" id="AZHB01000014">
    <property type="protein sequence ID" value="OAA60724.1"/>
    <property type="molecule type" value="Genomic_DNA"/>
</dbReference>
<dbReference type="PANTHER" id="PTHR47938">
    <property type="entry name" value="RESPIRATORY COMPLEX I CHAPERONE (CIA84), PUTATIVE (AFU_ORTHOLOGUE AFUA_2G06020)-RELATED"/>
    <property type="match status" value="1"/>
</dbReference>
<dbReference type="GO" id="GO:0003729">
    <property type="term" value="F:mRNA binding"/>
    <property type="evidence" value="ECO:0007669"/>
    <property type="project" value="TreeGrafter"/>
</dbReference>
<keyword evidence="2" id="KW-1185">Reference proteome</keyword>
<sequence length="802" mass="90595">MATALLSNYMRKLSLASGRSNGPLPPSKPWLNWRSYSTATEEAIRNRFEKARPTNEEQQRTDASEILTPFQSRDPVSVEVPPETFRRNFNLPYVSKRLKQDKRLLQQARMQEREKYYQWGYLRHQYPESELGAVRKQFNKWKKAIHRLGSGRQSGGTQHNEDQGKWLYDLSDIALMREVWDATSIETRQQQWPGIMLATLRQCPSKASMVLEATLNPPPPGYAIHDVLRFIAQNLQLHRIKNIHDRNAMAGEVLALLAHVVEGVPKGHVPFQQNVLGLFVQRLPAAQAVDFYEILEKANYALHKNTRLQFASKLAGEVAHKNTAFKILRAMLEDGVTFNDAVSASTITTLLHCKAESDGWTQRVESFSAKDALQLFMEHGFTPNTITLTAVLDSLCQHGQTAEATRLALLFAESGVPLDAKTWTTVFAGAKASLNIDNVNRALMVARVTPVSFESVLSNTLHAVFYFADAEIRSKRIKAPWSIPLFRPMLKIYARRFELKSLQWWLPDSLPLLLSEEGVDKELDDKFRDRLENREWDFMHTILPVAENVFTAEGDAAEGKLQPNTAADAVMLRAYIRSLSRPQDILSFYKFFRSRLEEQSKYPSLMLQSQGSMIHDMFILVMTEHQELWREALHVFGDMLKHTLRNRSIAKADGDPHEPAEATGEVIEPDALAAAAGTASAEQVHPTPSAMTLTILLRGLLYQGESALAAQLMEVMAELDIEANLVTWNTLVRHEALAQNTLRTVMLLQEMEAVGVKPDINTYNAFNKLRDQDKALRMMQSIVDENRRIIAGGEGTSNPADA</sequence>
<dbReference type="Gene3D" id="1.25.40.10">
    <property type="entry name" value="Tetratricopeptide repeat domain"/>
    <property type="match status" value="2"/>
</dbReference>
<dbReference type="PANTHER" id="PTHR47938:SF35">
    <property type="entry name" value="PENTATRICOPEPTIDE REPEAT-CONTAINING PROTEIN 4, MITOCHONDRIAL-RELATED"/>
    <property type="match status" value="1"/>
</dbReference>
<evidence type="ECO:0000313" key="2">
    <source>
        <dbReference type="Proteomes" id="UP000076744"/>
    </source>
</evidence>
<dbReference type="OrthoDB" id="185373at2759"/>
<dbReference type="Pfam" id="PF13812">
    <property type="entry name" value="PPR_3"/>
    <property type="match status" value="1"/>
</dbReference>
<gene>
    <name evidence="1" type="ORF">ISF_05763</name>
</gene>
<evidence type="ECO:0000313" key="1">
    <source>
        <dbReference type="EMBL" id="OAA60724.1"/>
    </source>
</evidence>
<dbReference type="RefSeq" id="XP_018703395.1">
    <property type="nucleotide sequence ID" value="XM_018849368.1"/>
</dbReference>
<dbReference type="AlphaFoldDB" id="A0A167TLK7"/>
<reference evidence="1 2" key="1">
    <citation type="journal article" date="2016" name="Genome Biol. Evol.">
        <title>Divergent and convergent evolution of fungal pathogenicity.</title>
        <authorList>
            <person name="Shang Y."/>
            <person name="Xiao G."/>
            <person name="Zheng P."/>
            <person name="Cen K."/>
            <person name="Zhan S."/>
            <person name="Wang C."/>
        </authorList>
    </citation>
    <scope>NUCLEOTIDE SEQUENCE [LARGE SCALE GENOMIC DNA]</scope>
    <source>
        <strain evidence="1 2">ARSEF 2679</strain>
    </source>
</reference>
<protein>
    <recommendedName>
        <fullName evidence="3">Pentatricopeptide repeat protein</fullName>
    </recommendedName>
</protein>
<comment type="caution">
    <text evidence="1">The sequence shown here is derived from an EMBL/GenBank/DDBJ whole genome shotgun (WGS) entry which is preliminary data.</text>
</comment>
<name>A0A167TLK7_CORFA</name>
<dbReference type="Proteomes" id="UP000076744">
    <property type="component" value="Unassembled WGS sequence"/>
</dbReference>
<dbReference type="GeneID" id="30022055"/>
<organism evidence="1 2">
    <name type="scientific">Cordyceps fumosorosea (strain ARSEF 2679)</name>
    <name type="common">Isaria fumosorosea</name>
    <dbReference type="NCBI Taxonomy" id="1081104"/>
    <lineage>
        <taxon>Eukaryota</taxon>
        <taxon>Fungi</taxon>
        <taxon>Dikarya</taxon>
        <taxon>Ascomycota</taxon>
        <taxon>Pezizomycotina</taxon>
        <taxon>Sordariomycetes</taxon>
        <taxon>Hypocreomycetidae</taxon>
        <taxon>Hypocreales</taxon>
        <taxon>Cordycipitaceae</taxon>
        <taxon>Cordyceps</taxon>
    </lineage>
</organism>
<dbReference type="InterPro" id="IPR011990">
    <property type="entry name" value="TPR-like_helical_dom_sf"/>
</dbReference>
<dbReference type="InterPro" id="IPR002885">
    <property type="entry name" value="PPR_rpt"/>
</dbReference>
<dbReference type="STRING" id="1081104.A0A167TLK7"/>